<dbReference type="PANTHER" id="PTHR40633:SF1">
    <property type="entry name" value="GPI ANCHORED SERINE-THREONINE RICH PROTEIN (AFU_ORTHOLOGUE AFUA_1G03630)"/>
    <property type="match status" value="1"/>
</dbReference>
<feature type="compositionally biased region" description="Polar residues" evidence="2">
    <location>
        <begin position="287"/>
        <end position="297"/>
    </location>
</feature>
<gene>
    <name evidence="5" type="ORF">B0H63DRAFT_471019</name>
</gene>
<accession>A0AAE0NUD9</accession>
<dbReference type="PANTHER" id="PTHR40633">
    <property type="entry name" value="MATRIX PROTEIN, PUTATIVE (AFU_ORTHOLOGUE AFUA_8G05410)-RELATED"/>
    <property type="match status" value="1"/>
</dbReference>
<dbReference type="InterPro" id="IPR052982">
    <property type="entry name" value="SRP1/TIP1-like"/>
</dbReference>
<dbReference type="Proteomes" id="UP001285441">
    <property type="component" value="Unassembled WGS sequence"/>
</dbReference>
<evidence type="ECO:0000313" key="5">
    <source>
        <dbReference type="EMBL" id="KAK3387852.1"/>
    </source>
</evidence>
<evidence type="ECO:0000259" key="4">
    <source>
        <dbReference type="Pfam" id="PF10342"/>
    </source>
</evidence>
<feature type="domain" description="Yeast cell wall synthesis Kre9/Knh1-like N-terminal" evidence="4">
    <location>
        <begin position="57"/>
        <end position="138"/>
    </location>
</feature>
<feature type="compositionally biased region" description="Polar residues" evidence="2">
    <location>
        <begin position="178"/>
        <end position="192"/>
    </location>
</feature>
<reference evidence="5" key="2">
    <citation type="submission" date="2023-06" db="EMBL/GenBank/DDBJ databases">
        <authorList>
            <consortium name="Lawrence Berkeley National Laboratory"/>
            <person name="Haridas S."/>
            <person name="Hensen N."/>
            <person name="Bonometti L."/>
            <person name="Westerberg I."/>
            <person name="Brannstrom I.O."/>
            <person name="Guillou S."/>
            <person name="Cros-Aarteil S."/>
            <person name="Calhoun S."/>
            <person name="Kuo A."/>
            <person name="Mondo S."/>
            <person name="Pangilinan J."/>
            <person name="Riley R."/>
            <person name="LaButti K."/>
            <person name="Andreopoulos B."/>
            <person name="Lipzen A."/>
            <person name="Chen C."/>
            <person name="Yanf M."/>
            <person name="Daum C."/>
            <person name="Ng V."/>
            <person name="Clum A."/>
            <person name="Steindorff A."/>
            <person name="Ohm R."/>
            <person name="Martin F."/>
            <person name="Silar P."/>
            <person name="Natvig D."/>
            <person name="Lalanne C."/>
            <person name="Gautier V."/>
            <person name="Ament-velasquez S.L."/>
            <person name="Kruys A."/>
            <person name="Hutchinson M.I."/>
            <person name="Powell A.J."/>
            <person name="Barry K."/>
            <person name="Miller A.N."/>
            <person name="Grigoriev I.V."/>
            <person name="Debuchy R."/>
            <person name="Gladieux P."/>
            <person name="Thoren M.H."/>
            <person name="Johannesson H."/>
        </authorList>
    </citation>
    <scope>NUCLEOTIDE SEQUENCE</scope>
    <source>
        <strain evidence="5">CBS 232.78</strain>
    </source>
</reference>
<dbReference type="AlphaFoldDB" id="A0AAE0NUD9"/>
<feature type="compositionally biased region" description="Polar residues" evidence="2">
    <location>
        <begin position="265"/>
        <end position="280"/>
    </location>
</feature>
<comment type="caution">
    <text evidence="5">The sequence shown here is derived from an EMBL/GenBank/DDBJ whole genome shotgun (WGS) entry which is preliminary data.</text>
</comment>
<evidence type="ECO:0000313" key="6">
    <source>
        <dbReference type="Proteomes" id="UP001285441"/>
    </source>
</evidence>
<dbReference type="InterPro" id="IPR018466">
    <property type="entry name" value="Kre9/Knh1-like_N"/>
</dbReference>
<feature type="compositionally biased region" description="Low complexity" evidence="2">
    <location>
        <begin position="193"/>
        <end position="217"/>
    </location>
</feature>
<feature type="region of interest" description="Disordered" evidence="2">
    <location>
        <begin position="136"/>
        <end position="223"/>
    </location>
</feature>
<evidence type="ECO:0000256" key="1">
    <source>
        <dbReference type="ARBA" id="ARBA00022729"/>
    </source>
</evidence>
<dbReference type="Pfam" id="PF10342">
    <property type="entry name" value="Kre9_KNH"/>
    <property type="match status" value="1"/>
</dbReference>
<sequence length="433" mass="46062">MVPFVRPRLFSPRAKIKASTTTSMAGFLWVTLVPLLVLLPAAACAQQQEQLVFINGNYETPRGKAIPLKWRGNVGAVTLTLMNGRDEDLQPVLVVTSNYAGPPPDSFVWNPPADVPTDYYEIQIVDAAGNIDYTPRFQYPVPGDNIRPTSSSATSSPSQTSSTSSSSVQSSTPRGNLPVSTSTSTQSGTAKPTGTTSNGSQGENNTNNNINIATTNQDSKPGNELSTAAKAGIGAGATVLGLLFLALLGWILYRQGKRAAERKLLSSSGNPPTTSASQPPSELMGSGLSTQTLTSNRWGGRGHKRRATSEFAELPPEIDPKELWGSPGPDTPHGRAELPGYIKSPSDDQYAVARSYEDMNAEYDGSRGATLKDSMTLPYPPPVPPPSSFGGGTWSPQTPVTPFRATPTVSPMQEPVELSSDPQHRRSRHRSGG</sequence>
<dbReference type="EMBL" id="JAULSW010000003">
    <property type="protein sequence ID" value="KAK3387852.1"/>
    <property type="molecule type" value="Genomic_DNA"/>
</dbReference>
<reference evidence="5" key="1">
    <citation type="journal article" date="2023" name="Mol. Phylogenet. Evol.">
        <title>Genome-scale phylogeny and comparative genomics of the fungal order Sordariales.</title>
        <authorList>
            <person name="Hensen N."/>
            <person name="Bonometti L."/>
            <person name="Westerberg I."/>
            <person name="Brannstrom I.O."/>
            <person name="Guillou S."/>
            <person name="Cros-Aarteil S."/>
            <person name="Calhoun S."/>
            <person name="Haridas S."/>
            <person name="Kuo A."/>
            <person name="Mondo S."/>
            <person name="Pangilinan J."/>
            <person name="Riley R."/>
            <person name="LaButti K."/>
            <person name="Andreopoulos B."/>
            <person name="Lipzen A."/>
            <person name="Chen C."/>
            <person name="Yan M."/>
            <person name="Daum C."/>
            <person name="Ng V."/>
            <person name="Clum A."/>
            <person name="Steindorff A."/>
            <person name="Ohm R.A."/>
            <person name="Martin F."/>
            <person name="Silar P."/>
            <person name="Natvig D.O."/>
            <person name="Lalanne C."/>
            <person name="Gautier V."/>
            <person name="Ament-Velasquez S.L."/>
            <person name="Kruys A."/>
            <person name="Hutchinson M.I."/>
            <person name="Powell A.J."/>
            <person name="Barry K."/>
            <person name="Miller A.N."/>
            <person name="Grigoriev I.V."/>
            <person name="Debuchy R."/>
            <person name="Gladieux P."/>
            <person name="Hiltunen Thoren M."/>
            <person name="Johannesson H."/>
        </authorList>
    </citation>
    <scope>NUCLEOTIDE SEQUENCE</scope>
    <source>
        <strain evidence="5">CBS 232.78</strain>
    </source>
</reference>
<keyword evidence="3" id="KW-0472">Membrane</keyword>
<keyword evidence="3" id="KW-1133">Transmembrane helix</keyword>
<keyword evidence="3" id="KW-0812">Transmembrane</keyword>
<evidence type="ECO:0000256" key="2">
    <source>
        <dbReference type="SAM" id="MobiDB-lite"/>
    </source>
</evidence>
<feature type="compositionally biased region" description="Low complexity" evidence="2">
    <location>
        <begin position="148"/>
        <end position="173"/>
    </location>
</feature>
<keyword evidence="1" id="KW-0732">Signal</keyword>
<proteinExistence type="predicted"/>
<protein>
    <recommendedName>
        <fullName evidence="4">Yeast cell wall synthesis Kre9/Knh1-like N-terminal domain-containing protein</fullName>
    </recommendedName>
</protein>
<feature type="region of interest" description="Disordered" evidence="2">
    <location>
        <begin position="263"/>
        <end position="347"/>
    </location>
</feature>
<feature type="transmembrane region" description="Helical" evidence="3">
    <location>
        <begin position="231"/>
        <end position="253"/>
    </location>
</feature>
<evidence type="ECO:0000256" key="3">
    <source>
        <dbReference type="SAM" id="Phobius"/>
    </source>
</evidence>
<organism evidence="5 6">
    <name type="scientific">Podospora didyma</name>
    <dbReference type="NCBI Taxonomy" id="330526"/>
    <lineage>
        <taxon>Eukaryota</taxon>
        <taxon>Fungi</taxon>
        <taxon>Dikarya</taxon>
        <taxon>Ascomycota</taxon>
        <taxon>Pezizomycotina</taxon>
        <taxon>Sordariomycetes</taxon>
        <taxon>Sordariomycetidae</taxon>
        <taxon>Sordariales</taxon>
        <taxon>Podosporaceae</taxon>
        <taxon>Podospora</taxon>
    </lineage>
</organism>
<keyword evidence="6" id="KW-1185">Reference proteome</keyword>
<feature type="compositionally biased region" description="Pro residues" evidence="2">
    <location>
        <begin position="378"/>
        <end position="387"/>
    </location>
</feature>
<name>A0AAE0NUD9_9PEZI</name>
<feature type="region of interest" description="Disordered" evidence="2">
    <location>
        <begin position="361"/>
        <end position="433"/>
    </location>
</feature>